<organism evidence="1 2">
    <name type="scientific">Setaria italica</name>
    <name type="common">Foxtail millet</name>
    <name type="synonym">Panicum italicum</name>
    <dbReference type="NCBI Taxonomy" id="4555"/>
    <lineage>
        <taxon>Eukaryota</taxon>
        <taxon>Viridiplantae</taxon>
        <taxon>Streptophyta</taxon>
        <taxon>Embryophyta</taxon>
        <taxon>Tracheophyta</taxon>
        <taxon>Spermatophyta</taxon>
        <taxon>Magnoliopsida</taxon>
        <taxon>Liliopsida</taxon>
        <taxon>Poales</taxon>
        <taxon>Poaceae</taxon>
        <taxon>PACMAD clade</taxon>
        <taxon>Panicoideae</taxon>
        <taxon>Panicodae</taxon>
        <taxon>Paniceae</taxon>
        <taxon>Cenchrinae</taxon>
        <taxon>Setaria</taxon>
    </lineage>
</organism>
<evidence type="ECO:0000313" key="1">
    <source>
        <dbReference type="EnsemblPlants" id="KQL16640"/>
    </source>
</evidence>
<dbReference type="HOGENOM" id="CLU_3035971_0_0_1"/>
<evidence type="ECO:0000313" key="2">
    <source>
        <dbReference type="Proteomes" id="UP000004995"/>
    </source>
</evidence>
<name>K3ZGD9_SETIT</name>
<accession>K3ZGD9</accession>
<sequence length="55" mass="6197">MKTHFFLSCSLTTHANKATMLGGQVTSCVGTGKQKMGFPHQQFLCLKKLSLFWYN</sequence>
<dbReference type="InParanoid" id="K3ZGD9"/>
<dbReference type="EnsemblPlants" id="KQL16640">
    <property type="protein sequence ID" value="KQL16640"/>
    <property type="gene ID" value="SETIT_025641mg"/>
</dbReference>
<proteinExistence type="predicted"/>
<protein>
    <submittedName>
        <fullName evidence="1">Uncharacterized protein</fullName>
    </submittedName>
</protein>
<reference evidence="2" key="1">
    <citation type="journal article" date="2012" name="Nat. Biotechnol.">
        <title>Reference genome sequence of the model plant Setaria.</title>
        <authorList>
            <person name="Bennetzen J.L."/>
            <person name="Schmutz J."/>
            <person name="Wang H."/>
            <person name="Percifield R."/>
            <person name="Hawkins J."/>
            <person name="Pontaroli A.C."/>
            <person name="Estep M."/>
            <person name="Feng L."/>
            <person name="Vaughn J.N."/>
            <person name="Grimwood J."/>
            <person name="Jenkins J."/>
            <person name="Barry K."/>
            <person name="Lindquist E."/>
            <person name="Hellsten U."/>
            <person name="Deshpande S."/>
            <person name="Wang X."/>
            <person name="Wu X."/>
            <person name="Mitros T."/>
            <person name="Triplett J."/>
            <person name="Yang X."/>
            <person name="Ye C.Y."/>
            <person name="Mauro-Herrera M."/>
            <person name="Wang L."/>
            <person name="Li P."/>
            <person name="Sharma M."/>
            <person name="Sharma R."/>
            <person name="Ronald P.C."/>
            <person name="Panaud O."/>
            <person name="Kellogg E.A."/>
            <person name="Brutnell T.P."/>
            <person name="Doust A.N."/>
            <person name="Tuskan G.A."/>
            <person name="Rokhsar D."/>
            <person name="Devos K.M."/>
        </authorList>
    </citation>
    <scope>NUCLEOTIDE SEQUENCE [LARGE SCALE GENOMIC DNA]</scope>
    <source>
        <strain evidence="2">cv. Yugu1</strain>
    </source>
</reference>
<reference evidence="1" key="2">
    <citation type="submission" date="2018-08" db="UniProtKB">
        <authorList>
            <consortium name="EnsemblPlants"/>
        </authorList>
    </citation>
    <scope>IDENTIFICATION</scope>
    <source>
        <strain evidence="1">Yugu1</strain>
    </source>
</reference>
<dbReference type="Gramene" id="KQL16640">
    <property type="protein sequence ID" value="KQL16640"/>
    <property type="gene ID" value="SETIT_025641mg"/>
</dbReference>
<keyword evidence="2" id="KW-1185">Reference proteome</keyword>
<dbReference type="EMBL" id="AGNK02002027">
    <property type="status" value="NOT_ANNOTATED_CDS"/>
    <property type="molecule type" value="Genomic_DNA"/>
</dbReference>
<dbReference type="AlphaFoldDB" id="K3ZGD9"/>
<dbReference type="Proteomes" id="UP000004995">
    <property type="component" value="Unassembled WGS sequence"/>
</dbReference>